<sequence length="126" mass="12331">MTPVLSAGPEAGEFALAHSSYLGEVARLDGTLRAARDAGVWLASRALAAEGDAIAGLALTIAAGAGSSDVQAAERVAAAATAESTAALAKLGLLCDRTRLCEAAEVLLAAASLCVPAVALGSGWIA</sequence>
<accession>A0A1C3NTJ1</accession>
<dbReference type="Proteomes" id="UP000199013">
    <property type="component" value="Unassembled WGS sequence"/>
</dbReference>
<protein>
    <submittedName>
        <fullName evidence="1">Uncharacterized protein</fullName>
    </submittedName>
</protein>
<organism evidence="1 2">
    <name type="scientific">Candidatus Protofrankia californiensis</name>
    <dbReference type="NCBI Taxonomy" id="1839754"/>
    <lineage>
        <taxon>Bacteria</taxon>
        <taxon>Bacillati</taxon>
        <taxon>Actinomycetota</taxon>
        <taxon>Actinomycetes</taxon>
        <taxon>Frankiales</taxon>
        <taxon>Frankiaceae</taxon>
        <taxon>Protofrankia</taxon>
    </lineage>
</organism>
<evidence type="ECO:0000313" key="2">
    <source>
        <dbReference type="Proteomes" id="UP000199013"/>
    </source>
</evidence>
<reference evidence="2" key="1">
    <citation type="submission" date="2016-02" db="EMBL/GenBank/DDBJ databases">
        <authorList>
            <person name="Wibberg D."/>
        </authorList>
    </citation>
    <scope>NUCLEOTIDE SEQUENCE [LARGE SCALE GENOMIC DNA]</scope>
</reference>
<proteinExistence type="predicted"/>
<gene>
    <name evidence="1" type="ORF">FDG2_0440</name>
</gene>
<name>A0A1C3NTJ1_9ACTN</name>
<evidence type="ECO:0000313" key="1">
    <source>
        <dbReference type="EMBL" id="SBW17945.1"/>
    </source>
</evidence>
<dbReference type="EMBL" id="FLUV01000180">
    <property type="protein sequence ID" value="SBW17945.1"/>
    <property type="molecule type" value="Genomic_DNA"/>
</dbReference>
<keyword evidence="2" id="KW-1185">Reference proteome</keyword>
<dbReference type="AlphaFoldDB" id="A0A1C3NTJ1"/>